<keyword evidence="3" id="KW-0967">Endosome</keyword>
<keyword evidence="3" id="KW-0926">Vacuole</keyword>
<dbReference type="Pfam" id="PF19038">
    <property type="entry name" value="Fuz_longin_3"/>
    <property type="match status" value="1"/>
</dbReference>
<evidence type="ECO:0000259" key="7">
    <source>
        <dbReference type="Pfam" id="PF19038"/>
    </source>
</evidence>
<feature type="compositionally biased region" description="Low complexity" evidence="4">
    <location>
        <begin position="17"/>
        <end position="29"/>
    </location>
</feature>
<feature type="compositionally biased region" description="Basic and acidic residues" evidence="4">
    <location>
        <begin position="311"/>
        <end position="321"/>
    </location>
</feature>
<evidence type="ECO:0000259" key="6">
    <source>
        <dbReference type="Pfam" id="PF19037"/>
    </source>
</evidence>
<accession>A0A0D6ET72</accession>
<evidence type="ECO:0000313" key="9">
    <source>
        <dbReference type="Proteomes" id="UP000243876"/>
    </source>
</evidence>
<dbReference type="PRINTS" id="PR01546">
    <property type="entry name" value="YEAST73DUF"/>
</dbReference>
<proteinExistence type="inferred from homology"/>
<feature type="region of interest" description="Disordered" evidence="4">
    <location>
        <begin position="671"/>
        <end position="690"/>
    </location>
</feature>
<name>A0A0D6ET72_SPOSA</name>
<keyword evidence="3" id="KW-0813">Transport</keyword>
<feature type="compositionally biased region" description="Low complexity" evidence="4">
    <location>
        <begin position="567"/>
        <end position="587"/>
    </location>
</feature>
<feature type="domain" description="FUZ/MON1/HPS1 first Longin" evidence="5">
    <location>
        <begin position="352"/>
        <end position="465"/>
    </location>
</feature>
<dbReference type="Proteomes" id="UP000243876">
    <property type="component" value="Unassembled WGS sequence"/>
</dbReference>
<dbReference type="PANTHER" id="PTHR13027">
    <property type="entry name" value="SAND PROTEIN-RELATED"/>
    <property type="match status" value="1"/>
</dbReference>
<dbReference type="GO" id="GO:0006914">
    <property type="term" value="P:autophagy"/>
    <property type="evidence" value="ECO:0007669"/>
    <property type="project" value="UniProtKB-UniRule"/>
</dbReference>
<dbReference type="InterPro" id="IPR043971">
    <property type="entry name" value="FUZ/MON1/HPS1_longin_2"/>
</dbReference>
<keyword evidence="3" id="KW-0472">Membrane</keyword>
<feature type="compositionally biased region" description="Low complexity" evidence="4">
    <location>
        <begin position="70"/>
        <end position="79"/>
    </location>
</feature>
<dbReference type="GO" id="GO:0032585">
    <property type="term" value="C:multivesicular body membrane"/>
    <property type="evidence" value="ECO:0007669"/>
    <property type="project" value="UniProtKB-SubCell"/>
</dbReference>
<dbReference type="Pfam" id="PF19036">
    <property type="entry name" value="Fuz_longin_1"/>
    <property type="match status" value="1"/>
</dbReference>
<sequence>MVPQPALPSLLRNLTASSQSRSPSTASISVDVPLRPDNDDQRSTSSKRRVVTNPAVSDGSSAPAVRRRWSNWSLSSSAAPPRPIPTPSSISAAAARTPSPSLAPQGSADGRESVRSRSSSSSSSSFEGLTARLQGARQGKASILPEQGKARLTGRQEEPQKEPDLGASARTLGAEGSEGGGDEHGEPPATARAPAEPSTDHLHSPLPPSTITGPVPGIADDHSAGPSPSPSFASRSTSPHIAPGPSSASVDLGAAFSSPDSGSAYNSDEEEDDDSSLLVGHYEGQLDPREMLRAQLAKACAQPGEAGKGTGTEKEAKEGTKGKLSRTESGMRAGASSEREGREVDSLYQRRRYFILSTAGKLVYTSDDDDEAATGLVGVMQAIVSIFADEGDKIRYVDVDSMRISLLLKAPLYLVVSSNWGEPESVLRAHLDYLYFQVLSVVTLAQLQSIFSRRSNFDLRRMMEGAPTSPFLARTEPFFHSLVDTLQTSIPILTSSIEVYRLDPHLRSEIAKALDPGKETTRRLDLLYVLLLAHGRLVTLLRPKKHSIHPTDLHLLLSTIYSTSSPRSLPSSSSSPSLSPDLSNPSLQTQPLQRSSPLIQPGLESWLPICLPRFNPRGFLHAYVSFLPPSSSTSTSPPEGGTGLVVLSSEREAFVGVKEAAEGIKDRLMGGASAAGQKKEKKGKPYQKGGAAAGGLVHEVEMARSGQEYSLGELAIPGLRHFIYKSRALVQVTRPAWEGDYLCSRAQYRLVTLYQTVYESLHSRPAQSGSGARNPAQVQYVRTEHEAVLGWVTAQFELYVATSPLLPHSAVVSAARAVSQWVKKEEDRLFLTSSPSF</sequence>
<feature type="domain" description="FUZ/MON1/HPS1 second Longin" evidence="6">
    <location>
        <begin position="525"/>
        <end position="661"/>
    </location>
</feature>
<evidence type="ECO:0000313" key="8">
    <source>
        <dbReference type="EMBL" id="CEQ43053.1"/>
    </source>
</evidence>
<dbReference type="OrthoDB" id="272411at2759"/>
<keyword evidence="3" id="KW-0072">Autophagy</keyword>
<dbReference type="EMBL" id="CENE01000046">
    <property type="protein sequence ID" value="CEQ43053.1"/>
    <property type="molecule type" value="Genomic_DNA"/>
</dbReference>
<comment type="subcellular location">
    <subcellularLocation>
        <location evidence="3">Endosome</location>
        <location evidence="3">Multivesicular body membrane</location>
        <topology evidence="3">Peripheral membrane protein</topology>
    </subcellularLocation>
    <subcellularLocation>
        <location evidence="1 3">Prevacuolar compartment membrane</location>
        <topology evidence="1 3">Peripheral membrane protein</topology>
    </subcellularLocation>
    <subcellularLocation>
        <location evidence="3">Vacuole membrane</location>
        <topology evidence="3">Peripheral membrane protein</topology>
    </subcellularLocation>
</comment>
<dbReference type="InterPro" id="IPR004353">
    <property type="entry name" value="Mon1"/>
</dbReference>
<keyword evidence="9" id="KW-1185">Reference proteome</keyword>
<dbReference type="InterPro" id="IPR043972">
    <property type="entry name" value="FUZ/MON1/HPS1_longin_1"/>
</dbReference>
<dbReference type="InterPro" id="IPR043970">
    <property type="entry name" value="FUZ/MON1/HPS1_longin_3"/>
</dbReference>
<feature type="region of interest" description="Disordered" evidence="4">
    <location>
        <begin position="1"/>
        <end position="275"/>
    </location>
</feature>
<evidence type="ECO:0000256" key="4">
    <source>
        <dbReference type="SAM" id="MobiDB-lite"/>
    </source>
</evidence>
<dbReference type="AlphaFoldDB" id="A0A0D6ET72"/>
<evidence type="ECO:0000256" key="2">
    <source>
        <dbReference type="ARBA" id="ARBA00018132"/>
    </source>
</evidence>
<feature type="region of interest" description="Disordered" evidence="4">
    <location>
        <begin position="296"/>
        <end position="342"/>
    </location>
</feature>
<gene>
    <name evidence="8" type="primary">SPOSA6832_04941</name>
</gene>
<dbReference type="GO" id="GO:0000329">
    <property type="term" value="C:fungal-type vacuole membrane"/>
    <property type="evidence" value="ECO:0007669"/>
    <property type="project" value="TreeGrafter"/>
</dbReference>
<comment type="similarity">
    <text evidence="3">Belongs to the MON1/SAND family.</text>
</comment>
<reference evidence="9" key="1">
    <citation type="submission" date="2015-02" db="EMBL/GenBank/DDBJ databases">
        <authorList>
            <person name="Gon?alves P."/>
        </authorList>
    </citation>
    <scope>NUCLEOTIDE SEQUENCE [LARGE SCALE GENOMIC DNA]</scope>
</reference>
<feature type="compositionally biased region" description="Low complexity" evidence="4">
    <location>
        <begin position="116"/>
        <end position="125"/>
    </location>
</feature>
<feature type="compositionally biased region" description="Low complexity" evidence="4">
    <location>
        <begin position="187"/>
        <end position="197"/>
    </location>
</feature>
<organism evidence="8 9">
    <name type="scientific">Sporidiobolus salmonicolor</name>
    <name type="common">Yeast-like fungus</name>
    <name type="synonym">Sporobolomyces salmonicolor</name>
    <dbReference type="NCBI Taxonomy" id="5005"/>
    <lineage>
        <taxon>Eukaryota</taxon>
        <taxon>Fungi</taxon>
        <taxon>Dikarya</taxon>
        <taxon>Basidiomycota</taxon>
        <taxon>Pucciniomycotina</taxon>
        <taxon>Microbotryomycetes</taxon>
        <taxon>Sporidiobolales</taxon>
        <taxon>Sporidiobolaceae</taxon>
        <taxon>Sporobolomyces</taxon>
    </lineage>
</organism>
<dbReference type="Pfam" id="PF19037">
    <property type="entry name" value="Fuz_longin_2"/>
    <property type="match status" value="1"/>
</dbReference>
<feature type="region of interest" description="Disordered" evidence="4">
    <location>
        <begin position="567"/>
        <end position="593"/>
    </location>
</feature>
<feature type="compositionally biased region" description="Basic and acidic residues" evidence="4">
    <location>
        <begin position="154"/>
        <end position="164"/>
    </location>
</feature>
<evidence type="ECO:0000259" key="5">
    <source>
        <dbReference type="Pfam" id="PF19036"/>
    </source>
</evidence>
<protein>
    <recommendedName>
        <fullName evidence="2 3">Vacuolar fusion protein MON1</fullName>
    </recommendedName>
</protein>
<feature type="compositionally biased region" description="Low complexity" evidence="4">
    <location>
        <begin position="224"/>
        <end position="239"/>
    </location>
</feature>
<dbReference type="GO" id="GO:0016192">
    <property type="term" value="P:vesicle-mediated transport"/>
    <property type="evidence" value="ECO:0007669"/>
    <property type="project" value="InterPro"/>
</dbReference>
<feature type="domain" description="FUZ/MON1/HPS1 third Longin" evidence="7">
    <location>
        <begin position="718"/>
        <end position="826"/>
    </location>
</feature>
<evidence type="ECO:0000256" key="1">
    <source>
        <dbReference type="ARBA" id="ARBA00004380"/>
    </source>
</evidence>
<dbReference type="PANTHER" id="PTHR13027:SF7">
    <property type="entry name" value="VACUOLAR FUSION PROTEIN MON1 HOMOLOG"/>
    <property type="match status" value="1"/>
</dbReference>
<dbReference type="GO" id="GO:0035658">
    <property type="term" value="C:Mon1-Ccz1 complex"/>
    <property type="evidence" value="ECO:0007669"/>
    <property type="project" value="TreeGrafter"/>
</dbReference>
<keyword evidence="3" id="KW-0653">Protein transport</keyword>
<comment type="function">
    <text evidence="3">Required for multiple vacuole delivery pathways including the cytoplasm to vacuole transport (Cvt), autophagy, pexophagy and endocytosis.</text>
</comment>
<feature type="compositionally biased region" description="Low complexity" evidence="4">
    <location>
        <begin position="87"/>
        <end position="104"/>
    </location>
</feature>
<evidence type="ECO:0000256" key="3">
    <source>
        <dbReference type="RuleBase" id="RU367048"/>
    </source>
</evidence>
<dbReference type="GO" id="GO:0006623">
    <property type="term" value="P:protein targeting to vacuole"/>
    <property type="evidence" value="ECO:0007669"/>
    <property type="project" value="UniProtKB-UniRule"/>
</dbReference>